<keyword evidence="14" id="KW-1185">Reference proteome</keyword>
<keyword evidence="6 11" id="KW-0694">RNA-binding</keyword>
<dbReference type="GO" id="GO:0003723">
    <property type="term" value="F:RNA binding"/>
    <property type="evidence" value="ECO:0007669"/>
    <property type="project" value="UniProtKB-KW"/>
</dbReference>
<dbReference type="RefSeq" id="WP_066352859.1">
    <property type="nucleotide sequence ID" value="NZ_LOED01000009.1"/>
</dbReference>
<comment type="similarity">
    <text evidence="10">Belongs to the class-I aminoacyl-tRNA synthetase family. TyrS type 2 subfamily.</text>
</comment>
<evidence type="ECO:0000259" key="12">
    <source>
        <dbReference type="Pfam" id="PF22421"/>
    </source>
</evidence>
<dbReference type="GO" id="GO:0005829">
    <property type="term" value="C:cytosol"/>
    <property type="evidence" value="ECO:0007669"/>
    <property type="project" value="TreeGrafter"/>
</dbReference>
<sequence>MRPEEQFELLRQNVAEIISEEELLNKLKKSYEEKRPLKVKLGLDPTAPDVHLGHAVVLKKMRQFQELGHEVVLIIGDFTGMIGDPTGKSETRKQLSREEIIENAKTYKEQVFKILDPDKTKIVFNSEWLSRMTFEDVLKLASKYTVARMLEREDFSKRFNEGRPISIHEFFYPLMQGYDSVALNADVELGATEQKFNILMGRILQKEYGQEPQVAVLMPILVGIDGKRKMSKSLGNYIGVNDPPDEMYGKVMSIPDEIMLEYYKLATDLEHRELEKIAENLKEGRVNPRDLKMRLAREIVKLYHGSEEALKAEENFVRIFQKKDLPDEIPVFEINDEKIWLPKLITLVGFSSSNSEALRMLRQGAVKINGEKVMDAIELEIRSPFILQVGKRKFVKVVNGKKQS</sequence>
<dbReference type="SUPFAM" id="SSF52374">
    <property type="entry name" value="Nucleotidylyl transferase"/>
    <property type="match status" value="1"/>
</dbReference>
<dbReference type="InterPro" id="IPR002305">
    <property type="entry name" value="aa-tRNA-synth_Ic"/>
</dbReference>
<feature type="short sequence motif" description="'HIGH' region" evidence="10">
    <location>
        <begin position="45"/>
        <end position="54"/>
    </location>
</feature>
<dbReference type="InterPro" id="IPR024088">
    <property type="entry name" value="Tyr-tRNA-ligase_bac-type"/>
</dbReference>
<dbReference type="FunFam" id="1.10.240.10:FF:000006">
    <property type="entry name" value="Tyrosine--tRNA ligase"/>
    <property type="match status" value="1"/>
</dbReference>
<dbReference type="InParanoid" id="A0A140LAT7"/>
<evidence type="ECO:0000256" key="10">
    <source>
        <dbReference type="HAMAP-Rule" id="MF_02007"/>
    </source>
</evidence>
<dbReference type="Gene3D" id="3.10.290.10">
    <property type="entry name" value="RNA-binding S4 domain"/>
    <property type="match status" value="1"/>
</dbReference>
<dbReference type="InterPro" id="IPR036986">
    <property type="entry name" value="S4_RNA-bd_sf"/>
</dbReference>
<dbReference type="InterPro" id="IPR024108">
    <property type="entry name" value="Tyr-tRNA-ligase_bac_2"/>
</dbReference>
<dbReference type="PRINTS" id="PR01040">
    <property type="entry name" value="TRNASYNTHTYR"/>
</dbReference>
<keyword evidence="7 10" id="KW-0648">Protein biosynthesis</keyword>
<comment type="subunit">
    <text evidence="1 10">Homodimer.</text>
</comment>
<dbReference type="EMBL" id="LOED01000009">
    <property type="protein sequence ID" value="KXG77662.1"/>
    <property type="molecule type" value="Genomic_DNA"/>
</dbReference>
<evidence type="ECO:0000256" key="6">
    <source>
        <dbReference type="ARBA" id="ARBA00022884"/>
    </source>
</evidence>
<dbReference type="STRING" id="520764.AN618_10390"/>
<dbReference type="PATRIC" id="fig|520764.3.peg.1070"/>
<comment type="function">
    <text evidence="10">Catalyzes the attachment of tyrosine to tRNA(Tyr) in a two-step reaction: tyrosine is first activated by ATP to form Tyr-AMP and then transferred to the acceptor end of tRNA(Tyr).</text>
</comment>
<evidence type="ECO:0000256" key="7">
    <source>
        <dbReference type="ARBA" id="ARBA00022917"/>
    </source>
</evidence>
<proteinExistence type="inferred from homology"/>
<dbReference type="AlphaFoldDB" id="A0A140LAT7"/>
<evidence type="ECO:0000313" key="14">
    <source>
        <dbReference type="Proteomes" id="UP000070427"/>
    </source>
</evidence>
<evidence type="ECO:0000256" key="1">
    <source>
        <dbReference type="ARBA" id="ARBA00011738"/>
    </source>
</evidence>
<dbReference type="GO" id="GO:0005524">
    <property type="term" value="F:ATP binding"/>
    <property type="evidence" value="ECO:0007669"/>
    <property type="project" value="UniProtKB-UniRule"/>
</dbReference>
<dbReference type="GO" id="GO:0004831">
    <property type="term" value="F:tyrosine-tRNA ligase activity"/>
    <property type="evidence" value="ECO:0007669"/>
    <property type="project" value="UniProtKB-UniRule"/>
</dbReference>
<dbReference type="InterPro" id="IPR054608">
    <property type="entry name" value="SYY-like_C"/>
</dbReference>
<protein>
    <recommendedName>
        <fullName evidence="10">Tyrosine--tRNA ligase</fullName>
        <ecNumber evidence="10">6.1.1.1</ecNumber>
    </recommendedName>
    <alternativeName>
        <fullName evidence="10">Tyrosyl-tRNA synthetase</fullName>
        <shortName evidence="10">TyrRS</shortName>
    </alternativeName>
</protein>
<dbReference type="OrthoDB" id="9804243at2"/>
<feature type="short sequence motif" description="'KMSKS' region" evidence="10">
    <location>
        <begin position="229"/>
        <end position="233"/>
    </location>
</feature>
<evidence type="ECO:0000256" key="4">
    <source>
        <dbReference type="ARBA" id="ARBA00022741"/>
    </source>
</evidence>
<dbReference type="PANTHER" id="PTHR11766:SF1">
    <property type="entry name" value="TYROSINE--TRNA LIGASE"/>
    <property type="match status" value="1"/>
</dbReference>
<evidence type="ECO:0000256" key="5">
    <source>
        <dbReference type="ARBA" id="ARBA00022840"/>
    </source>
</evidence>
<evidence type="ECO:0000256" key="9">
    <source>
        <dbReference type="ARBA" id="ARBA00048248"/>
    </source>
</evidence>
<dbReference type="NCBIfam" id="TIGR00234">
    <property type="entry name" value="tyrS"/>
    <property type="match status" value="1"/>
</dbReference>
<evidence type="ECO:0000256" key="11">
    <source>
        <dbReference type="PROSITE-ProRule" id="PRU00182"/>
    </source>
</evidence>
<comment type="catalytic activity">
    <reaction evidence="9 10">
        <text>tRNA(Tyr) + L-tyrosine + ATP = L-tyrosyl-tRNA(Tyr) + AMP + diphosphate + H(+)</text>
        <dbReference type="Rhea" id="RHEA:10220"/>
        <dbReference type="Rhea" id="RHEA-COMP:9706"/>
        <dbReference type="Rhea" id="RHEA-COMP:9707"/>
        <dbReference type="ChEBI" id="CHEBI:15378"/>
        <dbReference type="ChEBI" id="CHEBI:30616"/>
        <dbReference type="ChEBI" id="CHEBI:33019"/>
        <dbReference type="ChEBI" id="CHEBI:58315"/>
        <dbReference type="ChEBI" id="CHEBI:78442"/>
        <dbReference type="ChEBI" id="CHEBI:78536"/>
        <dbReference type="ChEBI" id="CHEBI:456215"/>
        <dbReference type="EC" id="6.1.1.1"/>
    </reaction>
</comment>
<dbReference type="InterPro" id="IPR014729">
    <property type="entry name" value="Rossmann-like_a/b/a_fold"/>
</dbReference>
<feature type="domain" description="Tyrosine--tRNA ligase SYY-like C-terminal" evidence="12">
    <location>
        <begin position="325"/>
        <end position="382"/>
    </location>
</feature>
<dbReference type="CDD" id="cd00165">
    <property type="entry name" value="S4"/>
    <property type="match status" value="1"/>
</dbReference>
<organism evidence="13 14">
    <name type="scientific">Fervidicola ferrireducens</name>
    <dbReference type="NCBI Taxonomy" id="520764"/>
    <lineage>
        <taxon>Bacteria</taxon>
        <taxon>Bacillati</taxon>
        <taxon>Bacillota</taxon>
        <taxon>Clostridia</taxon>
        <taxon>Thermosediminibacterales</taxon>
        <taxon>Thermosediminibacteraceae</taxon>
        <taxon>Fervidicola</taxon>
    </lineage>
</organism>
<dbReference type="FunFam" id="3.40.50.620:FF:000061">
    <property type="entry name" value="Tyrosine--tRNA ligase"/>
    <property type="match status" value="1"/>
</dbReference>
<comment type="caution">
    <text evidence="13">The sequence shown here is derived from an EMBL/GenBank/DDBJ whole genome shotgun (WGS) entry which is preliminary data.</text>
</comment>
<keyword evidence="2 10" id="KW-0963">Cytoplasm</keyword>
<keyword evidence="8 10" id="KW-0030">Aminoacyl-tRNA synthetase</keyword>
<comment type="subcellular location">
    <subcellularLocation>
        <location evidence="10">Cytoplasm</location>
    </subcellularLocation>
</comment>
<dbReference type="FunCoup" id="A0A140LAT7">
    <property type="interactions" value="65"/>
</dbReference>
<name>A0A140LAT7_9FIRM</name>
<keyword evidence="3 10" id="KW-0436">Ligase</keyword>
<dbReference type="GO" id="GO:0006437">
    <property type="term" value="P:tyrosyl-tRNA aminoacylation"/>
    <property type="evidence" value="ECO:0007669"/>
    <property type="project" value="UniProtKB-UniRule"/>
</dbReference>
<reference evidence="13 14" key="1">
    <citation type="submission" date="2015-12" db="EMBL/GenBank/DDBJ databases">
        <title>Draft genome sequnece of Fervidicola ferrireducens strain Y170.</title>
        <authorList>
            <person name="Patel B.K."/>
        </authorList>
    </citation>
    <scope>NUCLEOTIDE SEQUENCE [LARGE SCALE GENOMIC DNA]</scope>
    <source>
        <strain evidence="13 14">Y170</strain>
    </source>
</reference>
<dbReference type="SUPFAM" id="SSF55174">
    <property type="entry name" value="Alpha-L RNA-binding motif"/>
    <property type="match status" value="1"/>
</dbReference>
<evidence type="ECO:0000256" key="2">
    <source>
        <dbReference type="ARBA" id="ARBA00022490"/>
    </source>
</evidence>
<dbReference type="Gene3D" id="1.10.240.10">
    <property type="entry name" value="Tyrosyl-Transfer RNA Synthetase"/>
    <property type="match status" value="1"/>
</dbReference>
<accession>A0A140LAT7</accession>
<feature type="binding site" evidence="10">
    <location>
        <position position="232"/>
    </location>
    <ligand>
        <name>ATP</name>
        <dbReference type="ChEBI" id="CHEBI:30616"/>
    </ligand>
</feature>
<dbReference type="EC" id="6.1.1.1" evidence="10"/>
<dbReference type="HAMAP" id="MF_02007">
    <property type="entry name" value="Tyr_tRNA_synth_type2"/>
    <property type="match status" value="1"/>
</dbReference>
<keyword evidence="4 10" id="KW-0547">Nucleotide-binding</keyword>
<dbReference type="Pfam" id="PF00579">
    <property type="entry name" value="tRNA-synt_1b"/>
    <property type="match status" value="1"/>
</dbReference>
<evidence type="ECO:0000256" key="8">
    <source>
        <dbReference type="ARBA" id="ARBA00023146"/>
    </source>
</evidence>
<dbReference type="Pfam" id="PF22421">
    <property type="entry name" value="SYY_C-terminal"/>
    <property type="match status" value="1"/>
</dbReference>
<dbReference type="Gene3D" id="3.40.50.620">
    <property type="entry name" value="HUPs"/>
    <property type="match status" value="1"/>
</dbReference>
<dbReference type="InterPro" id="IPR001412">
    <property type="entry name" value="aa-tRNA-synth_I_CS"/>
</dbReference>
<evidence type="ECO:0000256" key="3">
    <source>
        <dbReference type="ARBA" id="ARBA00022598"/>
    </source>
</evidence>
<evidence type="ECO:0000313" key="13">
    <source>
        <dbReference type="EMBL" id="KXG77662.1"/>
    </source>
</evidence>
<dbReference type="InterPro" id="IPR002307">
    <property type="entry name" value="Tyr-tRNA-ligase"/>
</dbReference>
<dbReference type="PROSITE" id="PS50889">
    <property type="entry name" value="S4"/>
    <property type="match status" value="1"/>
</dbReference>
<keyword evidence="5 10" id="KW-0067">ATP-binding</keyword>
<gene>
    <name evidence="10 13" type="primary">tyrS</name>
    <name evidence="13" type="ORF">AN618_10390</name>
</gene>
<dbReference type="PANTHER" id="PTHR11766">
    <property type="entry name" value="TYROSYL-TRNA SYNTHETASE"/>
    <property type="match status" value="1"/>
</dbReference>
<dbReference type="CDD" id="cd00805">
    <property type="entry name" value="TyrRS_core"/>
    <property type="match status" value="1"/>
</dbReference>
<dbReference type="PROSITE" id="PS00178">
    <property type="entry name" value="AA_TRNA_LIGASE_I"/>
    <property type="match status" value="1"/>
</dbReference>
<dbReference type="Proteomes" id="UP000070427">
    <property type="component" value="Unassembled WGS sequence"/>
</dbReference>